<dbReference type="PANTHER" id="PTHR43674:SF16">
    <property type="entry name" value="CARBON-NITROGEN FAMILY, PUTATIVE (AFU_ORTHOLOGUE AFUA_5G02350)-RELATED"/>
    <property type="match status" value="1"/>
</dbReference>
<dbReference type="GeneID" id="19969260"/>
<dbReference type="SUPFAM" id="SSF56317">
    <property type="entry name" value="Carbon-nitrogen hydrolase"/>
    <property type="match status" value="1"/>
</dbReference>
<feature type="domain" description="CN hydrolase" evidence="3">
    <location>
        <begin position="12"/>
        <end position="291"/>
    </location>
</feature>
<evidence type="ECO:0000313" key="4">
    <source>
        <dbReference type="EMBL" id="ETN42763.1"/>
    </source>
</evidence>
<dbReference type="Pfam" id="PF00795">
    <property type="entry name" value="CN_hydrolase"/>
    <property type="match status" value="1"/>
</dbReference>
<reference evidence="4 5" key="1">
    <citation type="submission" date="2013-03" db="EMBL/GenBank/DDBJ databases">
        <title>The Genome Sequence of Phialophora europaea CBS 101466.</title>
        <authorList>
            <consortium name="The Broad Institute Genomics Platform"/>
            <person name="Cuomo C."/>
            <person name="de Hoog S."/>
            <person name="Gorbushina A."/>
            <person name="Walker B."/>
            <person name="Young S.K."/>
            <person name="Zeng Q."/>
            <person name="Gargeya S."/>
            <person name="Fitzgerald M."/>
            <person name="Haas B."/>
            <person name="Abouelleil A."/>
            <person name="Allen A.W."/>
            <person name="Alvarado L."/>
            <person name="Arachchi H.M."/>
            <person name="Berlin A.M."/>
            <person name="Chapman S.B."/>
            <person name="Gainer-Dewar J."/>
            <person name="Goldberg J."/>
            <person name="Griggs A."/>
            <person name="Gujja S."/>
            <person name="Hansen M."/>
            <person name="Howarth C."/>
            <person name="Imamovic A."/>
            <person name="Ireland A."/>
            <person name="Larimer J."/>
            <person name="McCowan C."/>
            <person name="Murphy C."/>
            <person name="Pearson M."/>
            <person name="Poon T.W."/>
            <person name="Priest M."/>
            <person name="Roberts A."/>
            <person name="Saif S."/>
            <person name="Shea T."/>
            <person name="Sisk P."/>
            <person name="Sykes S."/>
            <person name="Wortman J."/>
            <person name="Nusbaum C."/>
            <person name="Birren B."/>
        </authorList>
    </citation>
    <scope>NUCLEOTIDE SEQUENCE [LARGE SCALE GENOMIC DNA]</scope>
    <source>
        <strain evidence="4 5">CBS 101466</strain>
    </source>
</reference>
<dbReference type="eggNOG" id="KOG0806">
    <property type="taxonomic scope" value="Eukaryota"/>
</dbReference>
<proteinExistence type="predicted"/>
<evidence type="ECO:0000313" key="5">
    <source>
        <dbReference type="Proteomes" id="UP000030752"/>
    </source>
</evidence>
<dbReference type="InParanoid" id="W2S3Y3"/>
<name>W2S3Y3_CYPE1</name>
<sequence>MATSYEDFSPKFKVGLVQIHPKPLDAEANFSTAVSGIREAASQGASLIVLPEYHLTSWVPDDPQFATIARTAYSYVSKYQQLAKELKVNIVPGTIVTSDPSQRSNGVAVEASASENAALLNISPFISYQGELLGSYTKANLWHPERPHLTSGPASQSSMEAGHARPQPHSVIETPLGPVGLLICWDLGFPEAFRSLVMQGAKIIIIPTFWTAFDMSAEGLAYNKDAETLFLKSTLVARAFENTACVVFCNAGGPKKDGYVGLSSVTMPITGTLPGSFDDGRPGVAVVEVDMKLLDIAENNYKIREDLARDDWHYGYSHSTEESNRGRQ</sequence>
<dbReference type="AlphaFoldDB" id="W2S3Y3"/>
<dbReference type="PROSITE" id="PS50263">
    <property type="entry name" value="CN_HYDROLASE"/>
    <property type="match status" value="1"/>
</dbReference>
<evidence type="ECO:0000259" key="3">
    <source>
        <dbReference type="PROSITE" id="PS50263"/>
    </source>
</evidence>
<dbReference type="GO" id="GO:0016811">
    <property type="term" value="F:hydrolase activity, acting on carbon-nitrogen (but not peptide) bonds, in linear amides"/>
    <property type="evidence" value="ECO:0007669"/>
    <property type="project" value="TreeGrafter"/>
</dbReference>
<evidence type="ECO:0000256" key="1">
    <source>
        <dbReference type="ARBA" id="ARBA00022801"/>
    </source>
</evidence>
<dbReference type="VEuPathDB" id="FungiDB:HMPREF1541_01921"/>
<dbReference type="PANTHER" id="PTHR43674">
    <property type="entry name" value="NITRILASE C965.09-RELATED"/>
    <property type="match status" value="1"/>
</dbReference>
<dbReference type="InterPro" id="IPR050345">
    <property type="entry name" value="Aliph_Amidase/BUP"/>
</dbReference>
<gene>
    <name evidence="4" type="ORF">HMPREF1541_01921</name>
</gene>
<dbReference type="RefSeq" id="XP_008714499.1">
    <property type="nucleotide sequence ID" value="XM_008716277.1"/>
</dbReference>
<dbReference type="STRING" id="1220924.W2S3Y3"/>
<dbReference type="HOGENOM" id="CLU_030130_2_0_1"/>
<dbReference type="Gene3D" id="3.60.110.10">
    <property type="entry name" value="Carbon-nitrogen hydrolase"/>
    <property type="match status" value="1"/>
</dbReference>
<dbReference type="OrthoDB" id="412018at2759"/>
<feature type="region of interest" description="Disordered" evidence="2">
    <location>
        <begin position="147"/>
        <end position="168"/>
    </location>
</feature>
<keyword evidence="5" id="KW-1185">Reference proteome</keyword>
<dbReference type="CDD" id="cd07197">
    <property type="entry name" value="nitrilase"/>
    <property type="match status" value="1"/>
</dbReference>
<protein>
    <recommendedName>
        <fullName evidence="3">CN hydrolase domain-containing protein</fullName>
    </recommendedName>
</protein>
<dbReference type="Proteomes" id="UP000030752">
    <property type="component" value="Unassembled WGS sequence"/>
</dbReference>
<dbReference type="EMBL" id="KB822718">
    <property type="protein sequence ID" value="ETN42763.1"/>
    <property type="molecule type" value="Genomic_DNA"/>
</dbReference>
<evidence type="ECO:0000256" key="2">
    <source>
        <dbReference type="SAM" id="MobiDB-lite"/>
    </source>
</evidence>
<organism evidence="4 5">
    <name type="scientific">Cyphellophora europaea (strain CBS 101466)</name>
    <name type="common">Phialophora europaea</name>
    <dbReference type="NCBI Taxonomy" id="1220924"/>
    <lineage>
        <taxon>Eukaryota</taxon>
        <taxon>Fungi</taxon>
        <taxon>Dikarya</taxon>
        <taxon>Ascomycota</taxon>
        <taxon>Pezizomycotina</taxon>
        <taxon>Eurotiomycetes</taxon>
        <taxon>Chaetothyriomycetidae</taxon>
        <taxon>Chaetothyriales</taxon>
        <taxon>Cyphellophoraceae</taxon>
        <taxon>Cyphellophora</taxon>
    </lineage>
</organism>
<dbReference type="InterPro" id="IPR003010">
    <property type="entry name" value="C-N_Hydrolase"/>
</dbReference>
<accession>W2S3Y3</accession>
<dbReference type="InterPro" id="IPR036526">
    <property type="entry name" value="C-N_Hydrolase_sf"/>
</dbReference>
<keyword evidence="1" id="KW-0378">Hydrolase</keyword>